<dbReference type="InterPro" id="IPR001584">
    <property type="entry name" value="Integrase_cat-core"/>
</dbReference>
<organism evidence="2 3">
    <name type="scientific">Leucobacter albus</name>
    <dbReference type="NCBI Taxonomy" id="272210"/>
    <lineage>
        <taxon>Bacteria</taxon>
        <taxon>Bacillati</taxon>
        <taxon>Actinomycetota</taxon>
        <taxon>Actinomycetes</taxon>
        <taxon>Micrococcales</taxon>
        <taxon>Microbacteriaceae</taxon>
        <taxon>Leucobacter</taxon>
    </lineage>
</organism>
<evidence type="ECO:0000313" key="2">
    <source>
        <dbReference type="EMBL" id="MFD1201008.1"/>
    </source>
</evidence>
<protein>
    <submittedName>
        <fullName evidence="2">IS30 family transposase</fullName>
    </submittedName>
</protein>
<dbReference type="RefSeq" id="WP_343959736.1">
    <property type="nucleotide sequence ID" value="NZ_JBHTLY010000001.1"/>
</dbReference>
<proteinExistence type="predicted"/>
<sequence>MVVGPNNSGIVTLVERQTRFALLGRLPGAKNSRTVLDAMRDMVTDLPEDLLRSITWDHGQEMAEHAAFMVTNDCAFYFCDPHSPWQRGTNENLNGLVRDVYSKGTDFNEVSNEDLARTQWLLNIRPRKTLEFATPGEKLDELIQGVALTP</sequence>
<comment type="caution">
    <text evidence="2">The sequence shown here is derived from an EMBL/GenBank/DDBJ whole genome shotgun (WGS) entry which is preliminary data.</text>
</comment>
<dbReference type="SUPFAM" id="SSF53098">
    <property type="entry name" value="Ribonuclease H-like"/>
    <property type="match status" value="1"/>
</dbReference>
<reference evidence="3" key="1">
    <citation type="journal article" date="2019" name="Int. J. Syst. Evol. Microbiol.">
        <title>The Global Catalogue of Microorganisms (GCM) 10K type strain sequencing project: providing services to taxonomists for standard genome sequencing and annotation.</title>
        <authorList>
            <consortium name="The Broad Institute Genomics Platform"/>
            <consortium name="The Broad Institute Genome Sequencing Center for Infectious Disease"/>
            <person name="Wu L."/>
            <person name="Ma J."/>
        </authorList>
    </citation>
    <scope>NUCLEOTIDE SEQUENCE [LARGE SCALE GENOMIC DNA]</scope>
    <source>
        <strain evidence="3">CCUG 50213</strain>
    </source>
</reference>
<dbReference type="InterPro" id="IPR051917">
    <property type="entry name" value="Transposase-Integrase"/>
</dbReference>
<dbReference type="PROSITE" id="PS50994">
    <property type="entry name" value="INTEGRASE"/>
    <property type="match status" value="1"/>
</dbReference>
<evidence type="ECO:0000259" key="1">
    <source>
        <dbReference type="PROSITE" id="PS50994"/>
    </source>
</evidence>
<evidence type="ECO:0000313" key="3">
    <source>
        <dbReference type="Proteomes" id="UP001597181"/>
    </source>
</evidence>
<accession>A0ABW3TLV7</accession>
<keyword evidence="3" id="KW-1185">Reference proteome</keyword>
<dbReference type="InterPro" id="IPR053392">
    <property type="entry name" value="Transposase_IS30-like"/>
</dbReference>
<gene>
    <name evidence="2" type="ORF">ACFQ3U_03780</name>
</gene>
<dbReference type="Gene3D" id="3.30.420.10">
    <property type="entry name" value="Ribonuclease H-like superfamily/Ribonuclease H"/>
    <property type="match status" value="1"/>
</dbReference>
<dbReference type="NCBIfam" id="NF033563">
    <property type="entry name" value="transpos_IS30"/>
    <property type="match status" value="1"/>
</dbReference>
<name>A0ABW3TLV7_9MICO</name>
<dbReference type="InterPro" id="IPR036397">
    <property type="entry name" value="RNaseH_sf"/>
</dbReference>
<dbReference type="PANTHER" id="PTHR10948">
    <property type="entry name" value="TRANSPOSASE"/>
    <property type="match status" value="1"/>
</dbReference>
<dbReference type="InterPro" id="IPR012337">
    <property type="entry name" value="RNaseH-like_sf"/>
</dbReference>
<dbReference type="PANTHER" id="PTHR10948:SF23">
    <property type="entry name" value="TRANSPOSASE INSI FOR INSERTION SEQUENCE ELEMENT IS30A-RELATED"/>
    <property type="match status" value="1"/>
</dbReference>
<dbReference type="EMBL" id="JBHTLY010000001">
    <property type="protein sequence ID" value="MFD1201008.1"/>
    <property type="molecule type" value="Genomic_DNA"/>
</dbReference>
<dbReference type="Proteomes" id="UP001597181">
    <property type="component" value="Unassembled WGS sequence"/>
</dbReference>
<feature type="domain" description="Integrase catalytic" evidence="1">
    <location>
        <begin position="1"/>
        <end position="143"/>
    </location>
</feature>